<gene>
    <name evidence="1" type="ORF">PQJ73_00545</name>
</gene>
<dbReference type="Proteomes" id="UP001165652">
    <property type="component" value="Unassembled WGS sequence"/>
</dbReference>
<evidence type="ECO:0000313" key="1">
    <source>
        <dbReference type="EMBL" id="MDC7784159.1"/>
    </source>
</evidence>
<reference evidence="1" key="1">
    <citation type="journal article" date="2023" name="Microbiol Resour">
        <title>Genome Sequences of Rhodoplanes serenus and Two Thermotolerant Strains, Rhodoplanes tepidamans and 'Rhodoplanes cryptolactis,' Further Refine the Genus.</title>
        <authorList>
            <person name="Rayyan A.A."/>
            <person name="Kyndt J.A."/>
        </authorList>
    </citation>
    <scope>NUCLEOTIDE SEQUENCE</scope>
    <source>
        <strain evidence="1">DSM 9987</strain>
    </source>
</reference>
<sequence length="177" mass="20340">MSTDQTFSDACTRYEVRREEARAATSDELHRAITERLIPVQLIGVELTGITDACLDLSRTWTLPWGRIVGQFRPYVRRFELALWCNGILLGLAIGRASRGNDNVTIHYLERNRSEDDFRGWLLPIAIDADDNFAKLTDRQWLKVKNPVAPLVPRYEAIGFELAMPIRGSTYYRRRVA</sequence>
<evidence type="ECO:0000313" key="2">
    <source>
        <dbReference type="Proteomes" id="UP001165652"/>
    </source>
</evidence>
<keyword evidence="2" id="KW-1185">Reference proteome</keyword>
<name>A0ABT5J478_RHOTP</name>
<dbReference type="EMBL" id="JAQQLI010000001">
    <property type="protein sequence ID" value="MDC7784159.1"/>
    <property type="molecule type" value="Genomic_DNA"/>
</dbReference>
<evidence type="ECO:0008006" key="3">
    <source>
        <dbReference type="Google" id="ProtNLM"/>
    </source>
</evidence>
<accession>A0ABT5J478</accession>
<dbReference type="RefSeq" id="WP_272775009.1">
    <property type="nucleotide sequence ID" value="NZ_JAQQLI010000001.1"/>
</dbReference>
<organism evidence="1 2">
    <name type="scientific">Rhodoplanes tepidamans</name>
    <name type="common">Rhodoplanes cryptolactis</name>
    <dbReference type="NCBI Taxonomy" id="200616"/>
    <lineage>
        <taxon>Bacteria</taxon>
        <taxon>Pseudomonadati</taxon>
        <taxon>Pseudomonadota</taxon>
        <taxon>Alphaproteobacteria</taxon>
        <taxon>Hyphomicrobiales</taxon>
        <taxon>Nitrobacteraceae</taxon>
        <taxon>Rhodoplanes</taxon>
    </lineage>
</organism>
<protein>
    <recommendedName>
        <fullName evidence="3">GNAT family N-acetyltransferase</fullName>
    </recommendedName>
</protein>
<comment type="caution">
    <text evidence="1">The sequence shown here is derived from an EMBL/GenBank/DDBJ whole genome shotgun (WGS) entry which is preliminary data.</text>
</comment>
<reference evidence="1" key="2">
    <citation type="submission" date="2023-02" db="EMBL/GenBank/DDBJ databases">
        <authorList>
            <person name="Rayyan A."/>
            <person name="Meyer T."/>
            <person name="Kyndt J.A."/>
        </authorList>
    </citation>
    <scope>NUCLEOTIDE SEQUENCE</scope>
    <source>
        <strain evidence="1">DSM 9987</strain>
    </source>
</reference>
<proteinExistence type="predicted"/>